<reference evidence="6" key="1">
    <citation type="submission" date="2021-09" db="EMBL/GenBank/DDBJ databases">
        <authorList>
            <consortium name="AG Swart"/>
            <person name="Singh M."/>
            <person name="Singh A."/>
            <person name="Seah K."/>
            <person name="Emmerich C."/>
        </authorList>
    </citation>
    <scope>NUCLEOTIDE SEQUENCE</scope>
    <source>
        <strain evidence="6">ATCC30299</strain>
    </source>
</reference>
<dbReference type="InterPro" id="IPR028082">
    <property type="entry name" value="Peripla_BP_I"/>
</dbReference>
<dbReference type="SUPFAM" id="SSF53822">
    <property type="entry name" value="Periplasmic binding protein-like I"/>
    <property type="match status" value="1"/>
</dbReference>
<dbReference type="AlphaFoldDB" id="A0AAU9IPR2"/>
<keyword evidence="4" id="KW-0472">Membrane</keyword>
<evidence type="ECO:0000256" key="2">
    <source>
        <dbReference type="ARBA" id="ARBA00022692"/>
    </source>
</evidence>
<feature type="domain" description="Receptor ligand binding region" evidence="5">
    <location>
        <begin position="430"/>
        <end position="579"/>
    </location>
</feature>
<proteinExistence type="predicted"/>
<keyword evidence="3" id="KW-1133">Transmembrane helix</keyword>
<protein>
    <recommendedName>
        <fullName evidence="5">Receptor ligand binding region domain-containing protein</fullName>
    </recommendedName>
</protein>
<comment type="caution">
    <text evidence="6">The sequence shown here is derived from an EMBL/GenBank/DDBJ whole genome shotgun (WGS) entry which is preliminary data.</text>
</comment>
<dbReference type="Proteomes" id="UP001162131">
    <property type="component" value="Unassembled WGS sequence"/>
</dbReference>
<name>A0AAU9IPR2_9CILI</name>
<sequence>MIYIWFLIIQASAIQFLHVLYSQYTEEQLLESLVQSFNINYSQLVETIVIEITQETPIQNLLVNASIIIDSTSSLALSSKISKVSSELEFLHLVVGKPSESFQDWDYFTLLPEMRHYEALNSILRLFNWSQYVIIQSESFESTQLTNIFKEYQLDQNIKFFSFPNSQSQNVSDDLVGVQVKPSGLLNILILNEGEGARKLISSLITKKNYKENSGVLLSSKGLWGAEADGTIIVVEKDLESATSLANYKALSVLKILAYIDLTNDSNYAIKNQLKVALNSKNHPIPQFSIVNIQNNKRVIIGSIEETNVKFQISPVFPGNTLKYPDSKNAAVTISVASGKSNYNGIPYYSNIWVKTGALFAIGYANSISVIPNYIIKTHNTDCSAELYNHNFSYNCLAKEVGNFGSFYIPSIINDVCFGTINDFNLLDIQIPMIADGCPSPLLTSKESYPKFTRTTKTLAYHAGIIPSLMSIFGWKDIVAIYENSTFGLSLYNAFLTNAKAAGINILNDENKRMIKPFYSPADFNDYAYVVSHAIKTTGRIFAFFVFLENNEQFYLISQFYDMGLRKGDAVFIIYEQASYFNHISAFSQRTLAQK</sequence>
<comment type="subcellular location">
    <subcellularLocation>
        <location evidence="1">Membrane</location>
    </subcellularLocation>
</comment>
<dbReference type="GO" id="GO:0016020">
    <property type="term" value="C:membrane"/>
    <property type="evidence" value="ECO:0007669"/>
    <property type="project" value="UniProtKB-SubCell"/>
</dbReference>
<accession>A0AAU9IPR2</accession>
<evidence type="ECO:0000256" key="3">
    <source>
        <dbReference type="ARBA" id="ARBA00022989"/>
    </source>
</evidence>
<evidence type="ECO:0000313" key="6">
    <source>
        <dbReference type="EMBL" id="CAG9316472.1"/>
    </source>
</evidence>
<gene>
    <name evidence="6" type="ORF">BSTOLATCC_MIC16584</name>
</gene>
<dbReference type="EMBL" id="CAJZBQ010000016">
    <property type="protein sequence ID" value="CAG9316472.1"/>
    <property type="molecule type" value="Genomic_DNA"/>
</dbReference>
<keyword evidence="2" id="KW-0812">Transmembrane</keyword>
<dbReference type="Pfam" id="PF01094">
    <property type="entry name" value="ANF_receptor"/>
    <property type="match status" value="1"/>
</dbReference>
<evidence type="ECO:0000256" key="4">
    <source>
        <dbReference type="ARBA" id="ARBA00023136"/>
    </source>
</evidence>
<evidence type="ECO:0000256" key="1">
    <source>
        <dbReference type="ARBA" id="ARBA00004370"/>
    </source>
</evidence>
<evidence type="ECO:0000313" key="7">
    <source>
        <dbReference type="Proteomes" id="UP001162131"/>
    </source>
</evidence>
<dbReference type="InterPro" id="IPR001828">
    <property type="entry name" value="ANF_lig-bd_rcpt"/>
</dbReference>
<organism evidence="6 7">
    <name type="scientific">Blepharisma stoltei</name>
    <dbReference type="NCBI Taxonomy" id="1481888"/>
    <lineage>
        <taxon>Eukaryota</taxon>
        <taxon>Sar</taxon>
        <taxon>Alveolata</taxon>
        <taxon>Ciliophora</taxon>
        <taxon>Postciliodesmatophora</taxon>
        <taxon>Heterotrichea</taxon>
        <taxon>Heterotrichida</taxon>
        <taxon>Blepharismidae</taxon>
        <taxon>Blepharisma</taxon>
    </lineage>
</organism>
<keyword evidence="7" id="KW-1185">Reference proteome</keyword>
<evidence type="ECO:0000259" key="5">
    <source>
        <dbReference type="Pfam" id="PF01094"/>
    </source>
</evidence>
<dbReference type="Gene3D" id="3.40.50.2300">
    <property type="match status" value="1"/>
</dbReference>